<dbReference type="Proteomes" id="UP000268162">
    <property type="component" value="Unassembled WGS sequence"/>
</dbReference>
<accession>A0A4P9ZQM7</accession>
<sequence>MSSPPAAAASNLNLQAILDHDDPDALNLVSDSDVDIEAESSESNSTGPPNGAVTGNGNSDSSSAAGFCVECQDQAANVHCNQCSESFCEVCCAMLHRTGKRREHTLVPLGKPSGTEANPATGNPPPSSSTDSNNSESALSDDPALKVTFIQDGQDFGTWITERAKFIPLRLTLSERKFLRLLESALNVSEYTDRVDILSYGNKSRRMVTQIKDLCAILSGLLLASDYRMGQKLFEDRAFVENAEFFQDVFEIGRRHKIMNPEKMRDAYGKLMYLLQDSMIPEVQDLLQFSCVKPITTVYNFLEEGGAPELLQDPLVRFATKEIISEGKPRSKVQAETRQKEQAVEALCRKYASPELKPESIRQCLYSIGDNHSYLRTNRDPCDRMLRYLAQYFNPQRTEAPEFSLSIASGRSGARLSHDHETQYYYVNQTLTLWREIAHEMFMLWSLADQDLLAARNYYRLKDTGQGLNRVQGCPRISRAIHNILHRAQKAAGYWVGSSVVHLGDRNVPNALMFIDKYNQVASILNPIVSCLPYYKEHAKGLYQYILATFGNVETCKKLILADFFRYAFDGSGADNFFDAGSCIDGRLTSAWNWCSKVEKKPYYPVFLLSGFVGFNGEGF</sequence>
<dbReference type="Pfam" id="PF09418">
    <property type="entry name" value="DUF2009"/>
    <property type="match status" value="1"/>
</dbReference>
<keyword evidence="1" id="KW-0479">Metal-binding</keyword>
<dbReference type="GO" id="GO:0008270">
    <property type="term" value="F:zinc ion binding"/>
    <property type="evidence" value="ECO:0007669"/>
    <property type="project" value="UniProtKB-KW"/>
</dbReference>
<dbReference type="Pfam" id="PF22586">
    <property type="entry name" value="ANCHR-like_BBOX"/>
    <property type="match status" value="1"/>
</dbReference>
<dbReference type="PANTHER" id="PTHR31560">
    <property type="entry name" value="UPF0652 PROTEIN C16A11.03C-RELATED"/>
    <property type="match status" value="1"/>
</dbReference>
<keyword evidence="1" id="KW-0862">Zinc</keyword>
<feature type="region of interest" description="Disordered" evidence="2">
    <location>
        <begin position="23"/>
        <end position="59"/>
    </location>
</feature>
<evidence type="ECO:0000313" key="4">
    <source>
        <dbReference type="EMBL" id="RKP35794.1"/>
    </source>
</evidence>
<evidence type="ECO:0000256" key="1">
    <source>
        <dbReference type="PROSITE-ProRule" id="PRU00024"/>
    </source>
</evidence>
<evidence type="ECO:0000256" key="2">
    <source>
        <dbReference type="SAM" id="MobiDB-lite"/>
    </source>
</evidence>
<dbReference type="AlphaFoldDB" id="A0A4P9ZQM7"/>
<dbReference type="PANTHER" id="PTHR31560:SF0">
    <property type="entry name" value="UPF0652 PROTEIN C22H10.08"/>
    <property type="match status" value="1"/>
</dbReference>
<dbReference type="InterPro" id="IPR057668">
    <property type="entry name" value="E2_Ub-conjug_enz_C"/>
</dbReference>
<feature type="compositionally biased region" description="Low complexity" evidence="2">
    <location>
        <begin position="128"/>
        <end position="139"/>
    </location>
</feature>
<reference evidence="5" key="1">
    <citation type="journal article" date="2018" name="Nat. Microbiol.">
        <title>Leveraging single-cell genomics to expand the fungal tree of life.</title>
        <authorList>
            <person name="Ahrendt S.R."/>
            <person name="Quandt C.A."/>
            <person name="Ciobanu D."/>
            <person name="Clum A."/>
            <person name="Salamov A."/>
            <person name="Andreopoulos B."/>
            <person name="Cheng J.F."/>
            <person name="Woyke T."/>
            <person name="Pelin A."/>
            <person name="Henrissat B."/>
            <person name="Reynolds N.K."/>
            <person name="Benny G.L."/>
            <person name="Smith M.E."/>
            <person name="James T.Y."/>
            <person name="Grigoriev I.V."/>
        </authorList>
    </citation>
    <scope>NUCLEOTIDE SEQUENCE [LARGE SCALE GENOMIC DNA]</scope>
    <source>
        <strain evidence="5">RSA 468</strain>
    </source>
</reference>
<dbReference type="PROSITE" id="PS50119">
    <property type="entry name" value="ZF_BBOX"/>
    <property type="match status" value="1"/>
</dbReference>
<keyword evidence="5" id="KW-1185">Reference proteome</keyword>
<feature type="region of interest" description="Disordered" evidence="2">
    <location>
        <begin position="103"/>
        <end position="139"/>
    </location>
</feature>
<evidence type="ECO:0000259" key="3">
    <source>
        <dbReference type="PROSITE" id="PS50119"/>
    </source>
</evidence>
<protein>
    <recommendedName>
        <fullName evidence="3">B box-type domain-containing protein</fullName>
    </recommendedName>
</protein>
<feature type="domain" description="B box-type" evidence="3">
    <location>
        <begin position="63"/>
        <end position="109"/>
    </location>
</feature>
<dbReference type="EMBL" id="ML002787">
    <property type="protein sequence ID" value="RKP35794.1"/>
    <property type="molecule type" value="Genomic_DNA"/>
</dbReference>
<gene>
    <name evidence="4" type="ORF">BJ085DRAFT_24734</name>
</gene>
<name>A0A4P9ZQM7_9FUNG</name>
<proteinExistence type="predicted"/>
<dbReference type="STRING" id="215637.A0A4P9ZQM7"/>
<organism evidence="4 5">
    <name type="scientific">Dimargaris cristalligena</name>
    <dbReference type="NCBI Taxonomy" id="215637"/>
    <lineage>
        <taxon>Eukaryota</taxon>
        <taxon>Fungi</taxon>
        <taxon>Fungi incertae sedis</taxon>
        <taxon>Zoopagomycota</taxon>
        <taxon>Kickxellomycotina</taxon>
        <taxon>Dimargaritomycetes</taxon>
        <taxon>Dimargaritales</taxon>
        <taxon>Dimargaritaceae</taxon>
        <taxon>Dimargaris</taxon>
    </lineage>
</organism>
<dbReference type="InterPro" id="IPR000315">
    <property type="entry name" value="Znf_B-box"/>
</dbReference>
<keyword evidence="1" id="KW-0863">Zinc-finger</keyword>
<evidence type="ECO:0000313" key="5">
    <source>
        <dbReference type="Proteomes" id="UP000268162"/>
    </source>
</evidence>
<dbReference type="InterPro" id="IPR018553">
    <property type="entry name" value="E2_Ub-conjug_enz"/>
</dbReference>